<dbReference type="RefSeq" id="WP_097544099.1">
    <property type="nucleotide sequence ID" value="NZ_NWSK01000026.1"/>
</dbReference>
<comment type="similarity">
    <text evidence="5">Belongs to the class-II pyridoxal-phosphate-dependent aminotransferase family. MalY/PatB cystathionine beta-lyase subfamily.</text>
</comment>
<name>A0ABX4J3B2_9HYPH</name>
<sequence length="417" mass="46813">MTRALNWEQFSSEGDSQKFDFDTVVDRRRTNSMKWTGAARFLPDFEPDPDLLPMWVADMDFRAPPGVLAALHEAVQHGVFGYPGGATPSYLNAVAAWQGKRFGWDISPEWVIQTPGIIQSVKTAIQAFSHPGDSVLIQPPVYAHFRDDVLANGRRITNAPLILDNGRYHFDPIAFERAILPNTKLFILCSPHNPMGNVWSADDLQVMGEICIRRSILVIADEIHEDLVLNPEKRHTPFASLSDEFRQNSITCTSPSKTFNLAGLQSANVLIPNKRLREEFCRQLDRNAFELVNVLGMVAAEAAYSSGEPWLEAMLHYVRANHLHFADALRNVTIDIDVLTADALYLAWIDCRRFIPDAEQLNRFMLKEANLWLDNGPKFGIEAEGFMRINLACPRSTVDEAVKRIAAAISARDAVVL</sequence>
<evidence type="ECO:0000256" key="3">
    <source>
        <dbReference type="ARBA" id="ARBA00022898"/>
    </source>
</evidence>
<dbReference type="Proteomes" id="UP000219972">
    <property type="component" value="Unassembled WGS sequence"/>
</dbReference>
<dbReference type="InterPro" id="IPR027619">
    <property type="entry name" value="C-S_lyase_PatB-like"/>
</dbReference>
<evidence type="ECO:0000256" key="1">
    <source>
        <dbReference type="ARBA" id="ARBA00001933"/>
    </source>
</evidence>
<proteinExistence type="inferred from homology"/>
<dbReference type="Pfam" id="PF00155">
    <property type="entry name" value="Aminotran_1_2"/>
    <property type="match status" value="1"/>
</dbReference>
<dbReference type="EC" id="4.4.1.13" evidence="2"/>
<organism evidence="7 8">
    <name type="scientific">Rhizobium anhuiense</name>
    <dbReference type="NCBI Taxonomy" id="1184720"/>
    <lineage>
        <taxon>Bacteria</taxon>
        <taxon>Pseudomonadati</taxon>
        <taxon>Pseudomonadota</taxon>
        <taxon>Alphaproteobacteria</taxon>
        <taxon>Hyphomicrobiales</taxon>
        <taxon>Rhizobiaceae</taxon>
        <taxon>Rhizobium/Agrobacterium group</taxon>
        <taxon>Rhizobium</taxon>
    </lineage>
</organism>
<comment type="cofactor">
    <cofactor evidence="1">
        <name>pyridoxal 5'-phosphate</name>
        <dbReference type="ChEBI" id="CHEBI:597326"/>
    </cofactor>
</comment>
<accession>A0ABX4J3B2</accession>
<protein>
    <recommendedName>
        <fullName evidence="2">cysteine-S-conjugate beta-lyase</fullName>
        <ecNumber evidence="2">4.4.1.13</ecNumber>
    </recommendedName>
</protein>
<dbReference type="InterPro" id="IPR015422">
    <property type="entry name" value="PyrdxlP-dep_Trfase_small"/>
</dbReference>
<dbReference type="PANTHER" id="PTHR43525:SF1">
    <property type="entry name" value="PROTEIN MALY"/>
    <property type="match status" value="1"/>
</dbReference>
<reference evidence="7 8" key="1">
    <citation type="submission" date="2017-09" db="EMBL/GenBank/DDBJ databases">
        <title>Comparative genomics of rhizobia isolated from Phaseolus vulgaris in China.</title>
        <authorList>
            <person name="Tong W."/>
        </authorList>
    </citation>
    <scope>NUCLEOTIDE SEQUENCE [LARGE SCALE GENOMIC DNA]</scope>
    <source>
        <strain evidence="7 8">Y27</strain>
    </source>
</reference>
<dbReference type="CDD" id="cd00609">
    <property type="entry name" value="AAT_like"/>
    <property type="match status" value="1"/>
</dbReference>
<feature type="domain" description="Aminotransferase class I/classII large" evidence="6">
    <location>
        <begin position="60"/>
        <end position="405"/>
    </location>
</feature>
<keyword evidence="8" id="KW-1185">Reference proteome</keyword>
<dbReference type="EMBL" id="NWSL01000015">
    <property type="protein sequence ID" value="PDS49656.1"/>
    <property type="molecule type" value="Genomic_DNA"/>
</dbReference>
<keyword evidence="7" id="KW-0032">Aminotransferase</keyword>
<comment type="caution">
    <text evidence="7">The sequence shown here is derived from an EMBL/GenBank/DDBJ whole genome shotgun (WGS) entry which is preliminary data.</text>
</comment>
<dbReference type="InterPro" id="IPR015424">
    <property type="entry name" value="PyrdxlP-dep_Trfase"/>
</dbReference>
<dbReference type="Gene3D" id="3.90.1150.10">
    <property type="entry name" value="Aspartate Aminotransferase, domain 1"/>
    <property type="match status" value="1"/>
</dbReference>
<dbReference type="InterPro" id="IPR051798">
    <property type="entry name" value="Class-II_PLP-Dep_Aminotrans"/>
</dbReference>
<dbReference type="NCBIfam" id="TIGR04350">
    <property type="entry name" value="C_S_lyase_PatB"/>
    <property type="match status" value="1"/>
</dbReference>
<dbReference type="InterPro" id="IPR004839">
    <property type="entry name" value="Aminotransferase_I/II_large"/>
</dbReference>
<keyword evidence="3" id="KW-0663">Pyridoxal phosphate</keyword>
<keyword evidence="4" id="KW-0456">Lyase</keyword>
<evidence type="ECO:0000313" key="7">
    <source>
        <dbReference type="EMBL" id="PDS49656.1"/>
    </source>
</evidence>
<dbReference type="Gene3D" id="3.40.640.10">
    <property type="entry name" value="Type I PLP-dependent aspartate aminotransferase-like (Major domain)"/>
    <property type="match status" value="1"/>
</dbReference>
<keyword evidence="7" id="KW-0808">Transferase</keyword>
<evidence type="ECO:0000256" key="5">
    <source>
        <dbReference type="ARBA" id="ARBA00037974"/>
    </source>
</evidence>
<dbReference type="InterPro" id="IPR015421">
    <property type="entry name" value="PyrdxlP-dep_Trfase_major"/>
</dbReference>
<evidence type="ECO:0000256" key="2">
    <source>
        <dbReference type="ARBA" id="ARBA00012224"/>
    </source>
</evidence>
<dbReference type="PANTHER" id="PTHR43525">
    <property type="entry name" value="PROTEIN MALY"/>
    <property type="match status" value="1"/>
</dbReference>
<evidence type="ECO:0000313" key="8">
    <source>
        <dbReference type="Proteomes" id="UP000219972"/>
    </source>
</evidence>
<evidence type="ECO:0000256" key="4">
    <source>
        <dbReference type="ARBA" id="ARBA00023239"/>
    </source>
</evidence>
<evidence type="ECO:0000259" key="6">
    <source>
        <dbReference type="Pfam" id="PF00155"/>
    </source>
</evidence>
<dbReference type="SUPFAM" id="SSF53383">
    <property type="entry name" value="PLP-dependent transferases"/>
    <property type="match status" value="1"/>
</dbReference>
<dbReference type="GO" id="GO:0008483">
    <property type="term" value="F:transaminase activity"/>
    <property type="evidence" value="ECO:0007669"/>
    <property type="project" value="UniProtKB-KW"/>
</dbReference>
<gene>
    <name evidence="7" type="ORF">CO662_22985</name>
</gene>